<dbReference type="KEGG" id="hms:HMU05130"/>
<dbReference type="HOGENOM" id="CLU_1684146_0_0_7"/>
<gene>
    <name evidence="1" type="ordered locus">HMU05130</name>
</gene>
<dbReference type="RefSeq" id="WP_013022860.1">
    <property type="nucleotide sequence ID" value="NC_013949.1"/>
</dbReference>
<sequence length="156" mass="17679">MFFGDFCLGWDFLGGQGEFCFLDLGCYDVAGLGYGAWEAFCFARAQMQKKRRIQKLILLSPWLEPLASSNLARILALYAKSKFSPYLLQNPTTPHPHVWNLEALLELVVYGVSIEVYVGGKNEIMDADGVCELFSRVGVVYYLKDFGYLLQDFCFV</sequence>
<dbReference type="AlphaFoldDB" id="D3UH02"/>
<proteinExistence type="predicted"/>
<protein>
    <submittedName>
        <fullName evidence="1">Uncharacterized protein</fullName>
    </submittedName>
</protein>
<keyword evidence="2" id="KW-1185">Reference proteome</keyword>
<accession>D3UH02</accession>
<dbReference type="Proteomes" id="UP000001522">
    <property type="component" value="Chromosome"/>
</dbReference>
<evidence type="ECO:0000313" key="2">
    <source>
        <dbReference type="Proteomes" id="UP000001522"/>
    </source>
</evidence>
<dbReference type="EMBL" id="FN555004">
    <property type="protein sequence ID" value="CBG39774.1"/>
    <property type="molecule type" value="Genomic_DNA"/>
</dbReference>
<reference evidence="1 2" key="1">
    <citation type="journal article" date="2010" name="BMC Genomics">
        <title>Comparative genomics and proteomics of Helicobacter mustelae, an ulcerogenic and carcinogenic gastric pathogen.</title>
        <authorList>
            <person name="O'Toole P.W."/>
            <person name="Snelling W.J."/>
            <person name="Canchaya C."/>
            <person name="Forde B.M."/>
            <person name="Hardie K.R."/>
            <person name="Josenhans C."/>
            <person name="Graham R.L.J."/>
            <person name="McMullan G."/>
            <person name="Parkhill J."/>
            <person name="Belda E."/>
            <person name="Bentley S.D."/>
        </authorList>
    </citation>
    <scope>NUCLEOTIDE SEQUENCE [LARGE SCALE GENOMIC DNA]</scope>
    <source>
        <strain evidence="2">ATCC 43772 / LMG 18044 / NCTC 12198 / 12198</strain>
    </source>
</reference>
<organism evidence="1 2">
    <name type="scientific">Helicobacter mustelae (strain ATCC 43772 / CCUG 25715 / CIP 103759 / LMG 18044 / NCTC 12198 / R85-136P)</name>
    <name type="common">Campylobacter mustelae</name>
    <dbReference type="NCBI Taxonomy" id="679897"/>
    <lineage>
        <taxon>Bacteria</taxon>
        <taxon>Pseudomonadati</taxon>
        <taxon>Campylobacterota</taxon>
        <taxon>Epsilonproteobacteria</taxon>
        <taxon>Campylobacterales</taxon>
        <taxon>Helicobacteraceae</taxon>
        <taxon>Helicobacter</taxon>
    </lineage>
</organism>
<name>D3UH02_HELM1</name>
<dbReference type="STRING" id="679897.HMU05130"/>
<evidence type="ECO:0000313" key="1">
    <source>
        <dbReference type="EMBL" id="CBG39774.1"/>
    </source>
</evidence>